<dbReference type="AlphaFoldDB" id="A0AB39TUP3"/>
<feature type="compositionally biased region" description="Basic and acidic residues" evidence="8">
    <location>
        <begin position="253"/>
        <end position="275"/>
    </location>
</feature>
<evidence type="ECO:0000259" key="9">
    <source>
        <dbReference type="PROSITE" id="PS50011"/>
    </source>
</evidence>
<dbReference type="GO" id="GO:0005524">
    <property type="term" value="F:ATP binding"/>
    <property type="evidence" value="ECO:0007669"/>
    <property type="project" value="UniProtKB-UniRule"/>
</dbReference>
<dbReference type="Gene3D" id="1.10.510.10">
    <property type="entry name" value="Transferase(Phosphotransferase) domain 1"/>
    <property type="match status" value="1"/>
</dbReference>
<feature type="compositionally biased region" description="Basic and acidic residues" evidence="8">
    <location>
        <begin position="473"/>
        <end position="483"/>
    </location>
</feature>
<keyword evidence="3 10" id="KW-0808">Transferase</keyword>
<feature type="compositionally biased region" description="Polar residues" evidence="8">
    <location>
        <begin position="276"/>
        <end position="288"/>
    </location>
</feature>
<reference evidence="10" key="1">
    <citation type="submission" date="2024-07" db="EMBL/GenBank/DDBJ databases">
        <authorList>
            <person name="Yu S.T."/>
        </authorList>
    </citation>
    <scope>NUCLEOTIDE SEQUENCE</scope>
    <source>
        <strain evidence="10">Y1</strain>
    </source>
</reference>
<feature type="domain" description="Protein kinase" evidence="9">
    <location>
        <begin position="11"/>
        <end position="270"/>
    </location>
</feature>
<feature type="binding site" evidence="7">
    <location>
        <position position="40"/>
    </location>
    <ligand>
        <name>ATP</name>
        <dbReference type="ChEBI" id="CHEBI:30616"/>
    </ligand>
</feature>
<dbReference type="PANTHER" id="PTHR43289">
    <property type="entry name" value="MITOGEN-ACTIVATED PROTEIN KINASE KINASE KINASE 20-RELATED"/>
    <property type="match status" value="1"/>
</dbReference>
<evidence type="ECO:0000256" key="6">
    <source>
        <dbReference type="ARBA" id="ARBA00022840"/>
    </source>
</evidence>
<dbReference type="CDD" id="cd14014">
    <property type="entry name" value="STKc_PknB_like"/>
    <property type="match status" value="1"/>
</dbReference>
<dbReference type="PROSITE" id="PS50011">
    <property type="entry name" value="PROTEIN_KINASE_DOM"/>
    <property type="match status" value="1"/>
</dbReference>
<feature type="compositionally biased region" description="Basic and acidic residues" evidence="8">
    <location>
        <begin position="289"/>
        <end position="299"/>
    </location>
</feature>
<sequence length="483" mass="52531">MRHGELIAGRYELIRRLGRGGMGEVWVGRDQALKREIALKALVLDGETLTELPLRFEREAIAVAQINHPNVVAMYDRGVHEDILFLVMEKVDGETLADLLGRQGTLDPALALDIAEAICVALIAAHQARVIHYDIKPHNVMLTRDGHVKVVDFGIAGLSRTMFTLARSSELTPAGTPEYGAPEQFLTERGDERSDLYALGGVLFAMLAGRPPFTGHNALAIIRHKLDEDAPRLDSLRPGLPSRLTDLVAALLERDPAQRPQSARDVHSRLRELRTTHSTPKPPTQSSRPDPDNRLGHERQRSRRGWTIALAVLAALGALGGGYAGYRWTQDQYYVGAEGGHVAVYQGVNRNLVGLSLSSVHAEYQDIELKYLPKYEQAQVTKTFSVDSLNDADATIKDLDAWARLCKRVSDPNTGSALAQPARVSQDALPAATPTPDETAHDPEVAASTSGAFGRFTASPSSAPTVPGLTDNELARAKSCPEP</sequence>
<evidence type="ECO:0000256" key="8">
    <source>
        <dbReference type="SAM" id="MobiDB-lite"/>
    </source>
</evidence>
<feature type="region of interest" description="Disordered" evidence="8">
    <location>
        <begin position="414"/>
        <end position="483"/>
    </location>
</feature>
<evidence type="ECO:0000256" key="2">
    <source>
        <dbReference type="ARBA" id="ARBA00022527"/>
    </source>
</evidence>
<name>A0AB39TUP3_9ACTN</name>
<dbReference type="Gene3D" id="3.30.200.20">
    <property type="entry name" value="Phosphorylase Kinase, domain 1"/>
    <property type="match status" value="1"/>
</dbReference>
<protein>
    <recommendedName>
        <fullName evidence="1">non-specific serine/threonine protein kinase</fullName>
        <ecNumber evidence="1">2.7.11.1</ecNumber>
    </recommendedName>
</protein>
<dbReference type="InterPro" id="IPR017441">
    <property type="entry name" value="Protein_kinase_ATP_BS"/>
</dbReference>
<keyword evidence="6 7" id="KW-0067">ATP-binding</keyword>
<evidence type="ECO:0000256" key="3">
    <source>
        <dbReference type="ARBA" id="ARBA00022679"/>
    </source>
</evidence>
<dbReference type="EMBL" id="CP163445">
    <property type="protein sequence ID" value="XDQ83035.1"/>
    <property type="molecule type" value="Genomic_DNA"/>
</dbReference>
<evidence type="ECO:0000313" key="10">
    <source>
        <dbReference type="EMBL" id="XDQ83035.1"/>
    </source>
</evidence>
<dbReference type="SMART" id="SM00220">
    <property type="entry name" value="S_TKc"/>
    <property type="match status" value="1"/>
</dbReference>
<dbReference type="GO" id="GO:0004674">
    <property type="term" value="F:protein serine/threonine kinase activity"/>
    <property type="evidence" value="ECO:0007669"/>
    <property type="project" value="UniProtKB-KW"/>
</dbReference>
<accession>A0AB39TUP3</accession>
<proteinExistence type="predicted"/>
<dbReference type="RefSeq" id="WP_369185243.1">
    <property type="nucleotide sequence ID" value="NZ_CP163445.1"/>
</dbReference>
<keyword evidence="2" id="KW-0723">Serine/threonine-protein kinase</keyword>
<dbReference type="PROSITE" id="PS00107">
    <property type="entry name" value="PROTEIN_KINASE_ATP"/>
    <property type="match status" value="1"/>
</dbReference>
<dbReference type="SUPFAM" id="SSF56112">
    <property type="entry name" value="Protein kinase-like (PK-like)"/>
    <property type="match status" value="1"/>
</dbReference>
<feature type="region of interest" description="Disordered" evidence="8">
    <location>
        <begin position="253"/>
        <end position="301"/>
    </location>
</feature>
<dbReference type="InterPro" id="IPR011009">
    <property type="entry name" value="Kinase-like_dom_sf"/>
</dbReference>
<dbReference type="EC" id="2.7.11.1" evidence="1"/>
<gene>
    <name evidence="10" type="ORF">AB2U05_33295</name>
</gene>
<dbReference type="PROSITE" id="PS00108">
    <property type="entry name" value="PROTEIN_KINASE_ST"/>
    <property type="match status" value="1"/>
</dbReference>
<evidence type="ECO:0000256" key="1">
    <source>
        <dbReference type="ARBA" id="ARBA00012513"/>
    </source>
</evidence>
<dbReference type="PANTHER" id="PTHR43289:SF6">
    <property type="entry name" value="SERINE_THREONINE-PROTEIN KINASE NEKL-3"/>
    <property type="match status" value="1"/>
</dbReference>
<dbReference type="Pfam" id="PF00069">
    <property type="entry name" value="Pkinase"/>
    <property type="match status" value="1"/>
</dbReference>
<evidence type="ECO:0000256" key="4">
    <source>
        <dbReference type="ARBA" id="ARBA00022741"/>
    </source>
</evidence>
<dbReference type="InterPro" id="IPR000719">
    <property type="entry name" value="Prot_kinase_dom"/>
</dbReference>
<organism evidence="10">
    <name type="scientific">Streptomyces sp. Y1</name>
    <dbReference type="NCBI Taxonomy" id="3238634"/>
    <lineage>
        <taxon>Bacteria</taxon>
        <taxon>Bacillati</taxon>
        <taxon>Actinomycetota</taxon>
        <taxon>Actinomycetes</taxon>
        <taxon>Kitasatosporales</taxon>
        <taxon>Streptomycetaceae</taxon>
        <taxon>Streptomyces</taxon>
    </lineage>
</organism>
<keyword evidence="4 7" id="KW-0547">Nucleotide-binding</keyword>
<evidence type="ECO:0000256" key="7">
    <source>
        <dbReference type="PROSITE-ProRule" id="PRU10141"/>
    </source>
</evidence>
<keyword evidence="5 10" id="KW-0418">Kinase</keyword>
<dbReference type="InterPro" id="IPR008271">
    <property type="entry name" value="Ser/Thr_kinase_AS"/>
</dbReference>
<evidence type="ECO:0000256" key="5">
    <source>
        <dbReference type="ARBA" id="ARBA00022777"/>
    </source>
</evidence>